<feature type="region of interest" description="Disordered" evidence="1">
    <location>
        <begin position="29"/>
        <end position="50"/>
    </location>
</feature>
<evidence type="ECO:0008006" key="5">
    <source>
        <dbReference type="Google" id="ProtNLM"/>
    </source>
</evidence>
<evidence type="ECO:0000313" key="4">
    <source>
        <dbReference type="Proteomes" id="UP000541636"/>
    </source>
</evidence>
<protein>
    <recommendedName>
        <fullName evidence="5">EF-hand domain-containing protein</fullName>
    </recommendedName>
</protein>
<evidence type="ECO:0000256" key="1">
    <source>
        <dbReference type="SAM" id="MobiDB-lite"/>
    </source>
</evidence>
<sequence>MFTKPMPRSLSLVLGLALAGVAAGAMAQGAPAASDHATNGPAMKSSSSQPAIYHTRQGTLIVKSSMPAPPKYGPAPTFAALDSNHNGRLNAEEANAYAPLANDFLYVSHGTKTISRGAYRRWVHQRSTTS</sequence>
<dbReference type="RefSeq" id="WP_168608350.1">
    <property type="nucleotide sequence ID" value="NZ_JAAZQD010000001.1"/>
</dbReference>
<evidence type="ECO:0000256" key="2">
    <source>
        <dbReference type="SAM" id="SignalP"/>
    </source>
</evidence>
<name>A0A846ZGE0_9GAMM</name>
<gene>
    <name evidence="3" type="ORF">HF690_02730</name>
</gene>
<dbReference type="Proteomes" id="UP000541636">
    <property type="component" value="Unassembled WGS sequence"/>
</dbReference>
<proteinExistence type="predicted"/>
<dbReference type="AlphaFoldDB" id="A0A846ZGE0"/>
<keyword evidence="2" id="KW-0732">Signal</keyword>
<keyword evidence="4" id="KW-1185">Reference proteome</keyword>
<accession>A0A846ZGE0</accession>
<evidence type="ECO:0000313" key="3">
    <source>
        <dbReference type="EMBL" id="NKZ37865.1"/>
    </source>
</evidence>
<feature type="chain" id="PRO_5032809088" description="EF-hand domain-containing protein" evidence="2">
    <location>
        <begin position="28"/>
        <end position="130"/>
    </location>
</feature>
<reference evidence="3 4" key="1">
    <citation type="journal article" date="2017" name="Int. J. Syst. Evol. Microbiol.">
        <title>Oleiagrimonas citrea sp. nov., a marine bacterium isolated from tidal flat sediment and emended description of the genus Oleiagrimonas Fang et al. 2015 and Oleiagrimonas soli.</title>
        <authorList>
            <person name="Yang S.H."/>
            <person name="Seo H.S."/>
            <person name="Seong C.N."/>
            <person name="Kwon K.K."/>
        </authorList>
    </citation>
    <scope>NUCLEOTIDE SEQUENCE [LARGE SCALE GENOMIC DNA]</scope>
    <source>
        <strain evidence="3 4">MEBiC09124</strain>
    </source>
</reference>
<organism evidence="3 4">
    <name type="scientific">Oleiagrimonas citrea</name>
    <dbReference type="NCBI Taxonomy" id="1665687"/>
    <lineage>
        <taxon>Bacteria</taxon>
        <taxon>Pseudomonadati</taxon>
        <taxon>Pseudomonadota</taxon>
        <taxon>Gammaproteobacteria</taxon>
        <taxon>Lysobacterales</taxon>
        <taxon>Rhodanobacteraceae</taxon>
        <taxon>Oleiagrimonas</taxon>
    </lineage>
</organism>
<feature type="signal peptide" evidence="2">
    <location>
        <begin position="1"/>
        <end position="27"/>
    </location>
</feature>
<dbReference type="EMBL" id="JAAZQD010000001">
    <property type="protein sequence ID" value="NKZ37865.1"/>
    <property type="molecule type" value="Genomic_DNA"/>
</dbReference>
<comment type="caution">
    <text evidence="3">The sequence shown here is derived from an EMBL/GenBank/DDBJ whole genome shotgun (WGS) entry which is preliminary data.</text>
</comment>